<dbReference type="Proteomes" id="UP001161422">
    <property type="component" value="Unassembled WGS sequence"/>
</dbReference>
<name>A0AA37W0S0_9GAMM</name>
<protein>
    <recommendedName>
        <fullName evidence="4">Ribosome-associated protein</fullName>
    </recommendedName>
</protein>
<dbReference type="NCBIfam" id="NF008244">
    <property type="entry name" value="PRK11020.1"/>
    <property type="match status" value="1"/>
</dbReference>
<dbReference type="AlphaFoldDB" id="A0AA37W0S0"/>
<sequence length="118" mass="13258">MSVKDELQKAHNQLDKFRHKLTAAKRAEQLDVIAQIEREMKKLTAKINTLKSKQSKQLSAKGETITSMKFHRALTKEEQADMGKLKKSVKGLVVVHPMTALGRELGLEVATGYAPKKF</sequence>
<evidence type="ECO:0000313" key="2">
    <source>
        <dbReference type="EMBL" id="GLP95442.1"/>
    </source>
</evidence>
<comment type="caution">
    <text evidence="2">The sequence shown here is derived from an EMBL/GenBank/DDBJ whole genome shotgun (WGS) entry which is preliminary data.</text>
</comment>
<gene>
    <name evidence="2" type="ORF">GCM10007895_07480</name>
</gene>
<accession>A0AA37W0S0</accession>
<keyword evidence="1" id="KW-0175">Coiled coil</keyword>
<dbReference type="InterPro" id="IPR021230">
    <property type="entry name" value="DUF2810"/>
</dbReference>
<reference evidence="2" key="2">
    <citation type="submission" date="2023-01" db="EMBL/GenBank/DDBJ databases">
        <title>Draft genome sequence of Paraferrimonas sedimenticola strain NBRC 101628.</title>
        <authorList>
            <person name="Sun Q."/>
            <person name="Mori K."/>
        </authorList>
    </citation>
    <scope>NUCLEOTIDE SEQUENCE</scope>
    <source>
        <strain evidence="2">NBRC 101628</strain>
    </source>
</reference>
<proteinExistence type="predicted"/>
<dbReference type="EMBL" id="BSNC01000002">
    <property type="protein sequence ID" value="GLP95442.1"/>
    <property type="molecule type" value="Genomic_DNA"/>
</dbReference>
<dbReference type="RefSeq" id="WP_095506759.1">
    <property type="nucleotide sequence ID" value="NZ_BSNC01000002.1"/>
</dbReference>
<evidence type="ECO:0000256" key="1">
    <source>
        <dbReference type="SAM" id="Coils"/>
    </source>
</evidence>
<reference evidence="2" key="1">
    <citation type="journal article" date="2014" name="Int. J. Syst. Evol. Microbiol.">
        <title>Complete genome sequence of Corynebacterium casei LMG S-19264T (=DSM 44701T), isolated from a smear-ripened cheese.</title>
        <authorList>
            <consortium name="US DOE Joint Genome Institute (JGI-PGF)"/>
            <person name="Walter F."/>
            <person name="Albersmeier A."/>
            <person name="Kalinowski J."/>
            <person name="Ruckert C."/>
        </authorList>
    </citation>
    <scope>NUCLEOTIDE SEQUENCE</scope>
    <source>
        <strain evidence="2">NBRC 101628</strain>
    </source>
</reference>
<feature type="coiled-coil region" evidence="1">
    <location>
        <begin position="7"/>
        <end position="53"/>
    </location>
</feature>
<evidence type="ECO:0000313" key="3">
    <source>
        <dbReference type="Proteomes" id="UP001161422"/>
    </source>
</evidence>
<organism evidence="2 3">
    <name type="scientific">Paraferrimonas sedimenticola</name>
    <dbReference type="NCBI Taxonomy" id="375674"/>
    <lineage>
        <taxon>Bacteria</taxon>
        <taxon>Pseudomonadati</taxon>
        <taxon>Pseudomonadota</taxon>
        <taxon>Gammaproteobacteria</taxon>
        <taxon>Alteromonadales</taxon>
        <taxon>Ferrimonadaceae</taxon>
        <taxon>Paraferrimonas</taxon>
    </lineage>
</organism>
<keyword evidence="3" id="KW-1185">Reference proteome</keyword>
<dbReference type="Pfam" id="PF10928">
    <property type="entry name" value="DUF2810"/>
    <property type="match status" value="1"/>
</dbReference>
<evidence type="ECO:0008006" key="4">
    <source>
        <dbReference type="Google" id="ProtNLM"/>
    </source>
</evidence>
<dbReference type="Gene3D" id="3.30.1370.150">
    <property type="entry name" value="Uncharacterised protein PF10928, DUF2810"/>
    <property type="match status" value="1"/>
</dbReference>